<name>A0AAN8MTD3_9PEZI</name>
<dbReference type="Proteomes" id="UP001313282">
    <property type="component" value="Unassembled WGS sequence"/>
</dbReference>
<sequence length="76" mass="8035">MSNGPPTFANGPPNFGNAPLNFANGIPLNSLPANGNANNQVAAIMNGTGPPNQTARPASGLRRALTERQINRRWNR</sequence>
<protein>
    <submittedName>
        <fullName evidence="1">Uncharacterized protein</fullName>
    </submittedName>
</protein>
<evidence type="ECO:0000313" key="1">
    <source>
        <dbReference type="EMBL" id="KAK6355687.1"/>
    </source>
</evidence>
<dbReference type="AlphaFoldDB" id="A0AAN8MTD3"/>
<reference evidence="1 2" key="1">
    <citation type="submission" date="2019-10" db="EMBL/GenBank/DDBJ databases">
        <authorList>
            <person name="Palmer J.M."/>
        </authorList>
    </citation>
    <scope>NUCLEOTIDE SEQUENCE [LARGE SCALE GENOMIC DNA]</scope>
    <source>
        <strain evidence="1 2">TWF718</strain>
    </source>
</reference>
<gene>
    <name evidence="1" type="ORF">TWF718_000080</name>
</gene>
<keyword evidence="2" id="KW-1185">Reference proteome</keyword>
<accession>A0AAN8MTD3</accession>
<dbReference type="EMBL" id="JAVHNR010000001">
    <property type="protein sequence ID" value="KAK6355687.1"/>
    <property type="molecule type" value="Genomic_DNA"/>
</dbReference>
<evidence type="ECO:0000313" key="2">
    <source>
        <dbReference type="Proteomes" id="UP001313282"/>
    </source>
</evidence>
<proteinExistence type="predicted"/>
<comment type="caution">
    <text evidence="1">The sequence shown here is derived from an EMBL/GenBank/DDBJ whole genome shotgun (WGS) entry which is preliminary data.</text>
</comment>
<organism evidence="1 2">
    <name type="scientific">Orbilia javanica</name>
    <dbReference type="NCBI Taxonomy" id="47235"/>
    <lineage>
        <taxon>Eukaryota</taxon>
        <taxon>Fungi</taxon>
        <taxon>Dikarya</taxon>
        <taxon>Ascomycota</taxon>
        <taxon>Pezizomycotina</taxon>
        <taxon>Orbiliomycetes</taxon>
        <taxon>Orbiliales</taxon>
        <taxon>Orbiliaceae</taxon>
        <taxon>Orbilia</taxon>
    </lineage>
</organism>